<dbReference type="EMBL" id="LLXI01000443">
    <property type="protein sequence ID" value="PKY46275.1"/>
    <property type="molecule type" value="Genomic_DNA"/>
</dbReference>
<dbReference type="Proteomes" id="UP000234323">
    <property type="component" value="Unassembled WGS sequence"/>
</dbReference>
<reference evidence="1 2" key="1">
    <citation type="submission" date="2015-10" db="EMBL/GenBank/DDBJ databases">
        <title>Genome analyses suggest a sexual origin of heterokaryosis in a supposedly ancient asexual fungus.</title>
        <authorList>
            <person name="Ropars J."/>
            <person name="Sedzielewska K."/>
            <person name="Noel J."/>
            <person name="Charron P."/>
            <person name="Farinelli L."/>
            <person name="Marton T."/>
            <person name="Kruger M."/>
            <person name="Pelin A."/>
            <person name="Brachmann A."/>
            <person name="Corradi N."/>
        </authorList>
    </citation>
    <scope>NUCLEOTIDE SEQUENCE [LARGE SCALE GENOMIC DNA]</scope>
    <source>
        <strain evidence="1 2">A4</strain>
    </source>
</reference>
<proteinExistence type="predicted"/>
<accession>A0A2I1GI27</accession>
<dbReference type="VEuPathDB" id="FungiDB:RhiirA1_450343"/>
<evidence type="ECO:0000313" key="2">
    <source>
        <dbReference type="Proteomes" id="UP000234323"/>
    </source>
</evidence>
<sequence>MKKRLSIYVTHLGVNEVNKPRQMTGANVLFNTHKGTSYALLDFNSLRKDNTQLQVFTNNKRIIERYKSPYEITSDRKNANVKFRISKFLTAVMLALPISKGMRTKYFNRIRFLLLEKYQSICNRLSSDSPRNNETTTYIRFSVRQSTWYFGFHVPCNMFRQSTWYFGFHVSCNICSQVCAIVLSKDRRICWRYKKEVIQKPPKVPLDKAVFKEKAYEFTKHVFSARSGVSYTKQLAFEGRKSYERPSPKCKKLVNYRIIYRDYQETDLTPGTKKAELFAKRRVRGLKHNIDKWKVLNNGELRTHSRLSHHIWKPIAAIMTEQYIKSSDLALLYSEVNSYSEYNELTDDIFLNHTFDEDDFAMIRAFKEDTLPKKKMATKEDYDMIYHIFTKCTLSVAEAADLKYKCGRNDIIYDMNLIDQWHNESLQLMERRKEIKRLSKCINVMVANSV</sequence>
<dbReference type="VEuPathDB" id="FungiDB:FUN_022259"/>
<name>A0A2I1GI27_9GLOM</name>
<comment type="caution">
    <text evidence="1">The sequence shown here is derived from an EMBL/GenBank/DDBJ whole genome shotgun (WGS) entry which is preliminary data.</text>
</comment>
<dbReference type="VEuPathDB" id="FungiDB:FUN_025533"/>
<dbReference type="VEuPathDB" id="FungiDB:RhiirFUN_023837"/>
<keyword evidence="2" id="KW-1185">Reference proteome</keyword>
<protein>
    <submittedName>
        <fullName evidence="1">Uncharacterized protein</fullName>
    </submittedName>
</protein>
<evidence type="ECO:0000313" key="1">
    <source>
        <dbReference type="EMBL" id="PKY46275.1"/>
    </source>
</evidence>
<organism evidence="1 2">
    <name type="scientific">Rhizophagus irregularis</name>
    <dbReference type="NCBI Taxonomy" id="588596"/>
    <lineage>
        <taxon>Eukaryota</taxon>
        <taxon>Fungi</taxon>
        <taxon>Fungi incertae sedis</taxon>
        <taxon>Mucoromycota</taxon>
        <taxon>Glomeromycotina</taxon>
        <taxon>Glomeromycetes</taxon>
        <taxon>Glomerales</taxon>
        <taxon>Glomeraceae</taxon>
        <taxon>Rhizophagus</taxon>
    </lineage>
</organism>
<dbReference type="AlphaFoldDB" id="A0A2I1GI27"/>
<gene>
    <name evidence="1" type="ORF">RhiirA4_461106</name>
</gene>